<dbReference type="AlphaFoldDB" id="A0A0F9GMT0"/>
<organism evidence="1">
    <name type="scientific">marine sediment metagenome</name>
    <dbReference type="NCBI Taxonomy" id="412755"/>
    <lineage>
        <taxon>unclassified sequences</taxon>
        <taxon>metagenomes</taxon>
        <taxon>ecological metagenomes</taxon>
    </lineage>
</organism>
<protein>
    <submittedName>
        <fullName evidence="1">Uncharacterized protein</fullName>
    </submittedName>
</protein>
<reference evidence="1" key="1">
    <citation type="journal article" date="2015" name="Nature">
        <title>Complex archaea that bridge the gap between prokaryotes and eukaryotes.</title>
        <authorList>
            <person name="Spang A."/>
            <person name="Saw J.H."/>
            <person name="Jorgensen S.L."/>
            <person name="Zaremba-Niedzwiedzka K."/>
            <person name="Martijn J."/>
            <person name="Lind A.E."/>
            <person name="van Eijk R."/>
            <person name="Schleper C."/>
            <person name="Guy L."/>
            <person name="Ettema T.J."/>
        </authorList>
    </citation>
    <scope>NUCLEOTIDE SEQUENCE</scope>
</reference>
<name>A0A0F9GMT0_9ZZZZ</name>
<sequence length="143" mass="14348">MPRGLDRALALGTDDRLELGADVGGRAVPLPFELTVISGATDGDTYNLTVIPANAKVVGLECTTDGLGDSAGAGVNFTIGDSGDPNRYMAATDFDVLDAQGDLAFAGQGYKPTADAIVVGLISGAAGVVGQQVKGVIWIVPGA</sequence>
<gene>
    <name evidence="1" type="ORF">LCGC14_2165130</name>
</gene>
<proteinExistence type="predicted"/>
<dbReference type="EMBL" id="LAZR01027848">
    <property type="protein sequence ID" value="KKL64427.1"/>
    <property type="molecule type" value="Genomic_DNA"/>
</dbReference>
<accession>A0A0F9GMT0</accession>
<evidence type="ECO:0000313" key="1">
    <source>
        <dbReference type="EMBL" id="KKL64427.1"/>
    </source>
</evidence>
<comment type="caution">
    <text evidence="1">The sequence shown here is derived from an EMBL/GenBank/DDBJ whole genome shotgun (WGS) entry which is preliminary data.</text>
</comment>